<dbReference type="Pfam" id="PF14535">
    <property type="entry name" value="AMP-binding_C_2"/>
    <property type="match status" value="1"/>
</dbReference>
<evidence type="ECO:0000313" key="2">
    <source>
        <dbReference type="EMBL" id="STQ12088.1"/>
    </source>
</evidence>
<gene>
    <name evidence="2" type="primary">paaK_1</name>
    <name evidence="2" type="ORF">NCTC10005_04871</name>
</gene>
<dbReference type="PANTHER" id="PTHR43439:SF1">
    <property type="entry name" value="PHENYLACETATE-COENZYME A LIGASE"/>
    <property type="match status" value="1"/>
</dbReference>
<dbReference type="InterPro" id="IPR028154">
    <property type="entry name" value="AMP-dep_Lig_C"/>
</dbReference>
<protein>
    <submittedName>
        <fullName evidence="2">Coenzyme F390 synthetase</fullName>
        <ecNumber evidence="2">6.2.1.30</ecNumber>
    </submittedName>
</protein>
<dbReference type="Gene3D" id="3.30.300.30">
    <property type="match status" value="1"/>
</dbReference>
<dbReference type="EC" id="6.2.1.30" evidence="2"/>
<dbReference type="EMBL" id="UGJB01000004">
    <property type="protein sequence ID" value="STQ12088.1"/>
    <property type="molecule type" value="Genomic_DNA"/>
</dbReference>
<name>A0A377M1L1_ENTCL</name>
<dbReference type="Gene3D" id="3.40.50.12780">
    <property type="entry name" value="N-terminal domain of ligase-like"/>
    <property type="match status" value="1"/>
</dbReference>
<sequence length="186" mass="21160">MIRYRTRDLTRLLPGTARTMRRMDRISGRSDDMLIIRGVNVFPSQLEEEIVKFEHLSPHYQLEVNRRGHLDSLSVKVELKESSLSLTHEQRCQVCHQLRHRIKSMVGISTDVMIVNCGSIPRSEGKPAGCLTCVKWRPTVELSSFYVPSPTGRGCIEFPLPVGGVRVRVYPGFVCYDSSRTKTPTE</sequence>
<keyword evidence="2" id="KW-0436">Ligase</keyword>
<feature type="domain" description="AMP-dependent ligase C-terminal" evidence="1">
    <location>
        <begin position="38"/>
        <end position="126"/>
    </location>
</feature>
<dbReference type="FunFam" id="3.30.300.30:FF:000019">
    <property type="entry name" value="Phenylacetate-coenzyme A ligase"/>
    <property type="match status" value="1"/>
</dbReference>
<dbReference type="InterPro" id="IPR042099">
    <property type="entry name" value="ANL_N_sf"/>
</dbReference>
<dbReference type="InterPro" id="IPR051414">
    <property type="entry name" value="Adenylate-forming_Reductase"/>
</dbReference>
<dbReference type="InterPro" id="IPR045851">
    <property type="entry name" value="AMP-bd_C_sf"/>
</dbReference>
<dbReference type="AlphaFoldDB" id="A0A377M1L1"/>
<dbReference type="SUPFAM" id="SSF56801">
    <property type="entry name" value="Acetyl-CoA synthetase-like"/>
    <property type="match status" value="1"/>
</dbReference>
<reference evidence="2 3" key="1">
    <citation type="submission" date="2018-06" db="EMBL/GenBank/DDBJ databases">
        <authorList>
            <consortium name="Pathogen Informatics"/>
            <person name="Doyle S."/>
        </authorList>
    </citation>
    <scope>NUCLEOTIDE SEQUENCE [LARGE SCALE GENOMIC DNA]</scope>
    <source>
        <strain evidence="2 3">NCTC10005</strain>
    </source>
</reference>
<proteinExistence type="predicted"/>
<dbReference type="PANTHER" id="PTHR43439">
    <property type="entry name" value="PHENYLACETATE-COENZYME A LIGASE"/>
    <property type="match status" value="1"/>
</dbReference>
<evidence type="ECO:0000313" key="3">
    <source>
        <dbReference type="Proteomes" id="UP000255106"/>
    </source>
</evidence>
<accession>A0A377M1L1</accession>
<dbReference type="Proteomes" id="UP000255106">
    <property type="component" value="Unassembled WGS sequence"/>
</dbReference>
<evidence type="ECO:0000259" key="1">
    <source>
        <dbReference type="Pfam" id="PF14535"/>
    </source>
</evidence>
<organism evidence="2 3">
    <name type="scientific">Enterobacter cloacae</name>
    <dbReference type="NCBI Taxonomy" id="550"/>
    <lineage>
        <taxon>Bacteria</taxon>
        <taxon>Pseudomonadati</taxon>
        <taxon>Pseudomonadota</taxon>
        <taxon>Gammaproteobacteria</taxon>
        <taxon>Enterobacterales</taxon>
        <taxon>Enterobacteriaceae</taxon>
        <taxon>Enterobacter</taxon>
        <taxon>Enterobacter cloacae complex</taxon>
    </lineage>
</organism>
<dbReference type="GO" id="GO:0047475">
    <property type="term" value="F:phenylacetate-CoA ligase activity"/>
    <property type="evidence" value="ECO:0007669"/>
    <property type="project" value="UniProtKB-EC"/>
</dbReference>